<dbReference type="Gene3D" id="3.40.50.1820">
    <property type="entry name" value="alpha/beta hydrolase"/>
    <property type="match status" value="1"/>
</dbReference>
<protein>
    <submittedName>
        <fullName evidence="2">Lysophospholipase</fullName>
        <ecNumber evidence="2">3.1.1.5</ecNumber>
    </submittedName>
</protein>
<dbReference type="Pfam" id="PF12146">
    <property type="entry name" value="Hydrolase_4"/>
    <property type="match status" value="1"/>
</dbReference>
<dbReference type="SUPFAM" id="SSF53474">
    <property type="entry name" value="alpha/beta-Hydrolases"/>
    <property type="match status" value="1"/>
</dbReference>
<dbReference type="GO" id="GO:0004622">
    <property type="term" value="F:phosphatidylcholine lysophospholipase activity"/>
    <property type="evidence" value="ECO:0007669"/>
    <property type="project" value="UniProtKB-EC"/>
</dbReference>
<reference evidence="2 3" key="1">
    <citation type="submission" date="2020-08" db="EMBL/GenBank/DDBJ databases">
        <title>Genomic Encyclopedia of Type Strains, Phase IV (KMG-IV): sequencing the most valuable type-strain genomes for metagenomic binning, comparative biology and taxonomic classification.</title>
        <authorList>
            <person name="Goeker M."/>
        </authorList>
    </citation>
    <scope>NUCLEOTIDE SEQUENCE [LARGE SCALE GENOMIC DNA]</scope>
    <source>
        <strain evidence="2 3">DSM 29050</strain>
    </source>
</reference>
<dbReference type="EMBL" id="JACIEA010000001">
    <property type="protein sequence ID" value="MBB3943142.1"/>
    <property type="molecule type" value="Genomic_DNA"/>
</dbReference>
<dbReference type="AlphaFoldDB" id="A0A840B1J7"/>
<dbReference type="RefSeq" id="WP_246337060.1">
    <property type="nucleotide sequence ID" value="NZ_BAABBG010000002.1"/>
</dbReference>
<dbReference type="InterPro" id="IPR051044">
    <property type="entry name" value="MAG_DAG_Lipase"/>
</dbReference>
<name>A0A840B1J7_9SPHN</name>
<dbReference type="EC" id="3.1.1.5" evidence="2"/>
<accession>A0A840B1J7</accession>
<proteinExistence type="predicted"/>
<evidence type="ECO:0000313" key="3">
    <source>
        <dbReference type="Proteomes" id="UP000581447"/>
    </source>
</evidence>
<evidence type="ECO:0000313" key="2">
    <source>
        <dbReference type="EMBL" id="MBB3943142.1"/>
    </source>
</evidence>
<evidence type="ECO:0000259" key="1">
    <source>
        <dbReference type="Pfam" id="PF12146"/>
    </source>
</evidence>
<keyword evidence="2" id="KW-0378">Hydrolase</keyword>
<dbReference type="Proteomes" id="UP000581447">
    <property type="component" value="Unassembled WGS sequence"/>
</dbReference>
<dbReference type="PANTHER" id="PTHR11614">
    <property type="entry name" value="PHOSPHOLIPASE-RELATED"/>
    <property type="match status" value="1"/>
</dbReference>
<comment type="caution">
    <text evidence="2">The sequence shown here is derived from an EMBL/GenBank/DDBJ whole genome shotgun (WGS) entry which is preliminary data.</text>
</comment>
<dbReference type="InterPro" id="IPR029058">
    <property type="entry name" value="AB_hydrolase_fold"/>
</dbReference>
<keyword evidence="3" id="KW-1185">Reference proteome</keyword>
<feature type="domain" description="Serine aminopeptidase S33" evidence="1">
    <location>
        <begin position="48"/>
        <end position="305"/>
    </location>
</feature>
<gene>
    <name evidence="2" type="ORF">GGR91_001364</name>
</gene>
<organism evidence="2 3">
    <name type="scientific">Sphingorhabdus rigui</name>
    <dbReference type="NCBI Taxonomy" id="1282858"/>
    <lineage>
        <taxon>Bacteria</taxon>
        <taxon>Pseudomonadati</taxon>
        <taxon>Pseudomonadota</taxon>
        <taxon>Alphaproteobacteria</taxon>
        <taxon>Sphingomonadales</taxon>
        <taxon>Sphingomonadaceae</taxon>
        <taxon>Sphingorhabdus</taxon>
    </lineage>
</organism>
<sequence length="326" mass="36374">MKDYQKVTMHAPKTPMNRRAIPANATETMWYAADGWPIRRIDWQASTPPRGSLLFLPGRGDHYEKYLETLAYYADAGWHVTAIDWRGQGASGRLLDDPQVGHIDDFATWIADLRTFWDAWKRATPAPHVVLAHSMGGQLAMRALVEKAMDPDAVALSAPMLGIQTGGLPLALNHAVAKLIVALGKGKQAAWKVSEKPLSPMSMRGKMLTHDDDRYEDEVAWWALRPEVKLGPPSWHWVERAMASIRLLERPGALEAVQTPILLLATTADQLVSTKRVIADSKRLPHAETLIFGEEAAHELLREADGVRDQCLQRIDAFLDQHAPRP</sequence>
<dbReference type="InterPro" id="IPR022742">
    <property type="entry name" value="Hydrolase_4"/>
</dbReference>